<sequence>MAAQPSHVEHGDGEHFITLHPRNIRELQLLAFFVTSLAASGLTANSLFRSSLQPGPRLSKGEMTKHFFHATSPQGIKASVSRITVSVGRHVGKESLPRPLAGILTILIQLFELHSIFLLRAGQAISVSSVLLCLKKNSNAEMSCLVALGIGGAMDGLKKG</sequence>
<name>A0A6A6F6D0_9PEZI</name>
<dbReference type="AlphaFoldDB" id="A0A6A6F6D0"/>
<dbReference type="EMBL" id="ML992696">
    <property type="protein sequence ID" value="KAF2208151.1"/>
    <property type="molecule type" value="Genomic_DNA"/>
</dbReference>
<accession>A0A6A6F6D0</accession>
<reference evidence="1" key="1">
    <citation type="journal article" date="2020" name="Stud. Mycol.">
        <title>101 Dothideomycetes genomes: a test case for predicting lifestyles and emergence of pathogens.</title>
        <authorList>
            <person name="Haridas S."/>
            <person name="Albert R."/>
            <person name="Binder M."/>
            <person name="Bloem J."/>
            <person name="Labutti K."/>
            <person name="Salamov A."/>
            <person name="Andreopoulos B."/>
            <person name="Baker S."/>
            <person name="Barry K."/>
            <person name="Bills G."/>
            <person name="Bluhm B."/>
            <person name="Cannon C."/>
            <person name="Castanera R."/>
            <person name="Culley D."/>
            <person name="Daum C."/>
            <person name="Ezra D."/>
            <person name="Gonzalez J."/>
            <person name="Henrissat B."/>
            <person name="Kuo A."/>
            <person name="Liang C."/>
            <person name="Lipzen A."/>
            <person name="Lutzoni F."/>
            <person name="Magnuson J."/>
            <person name="Mondo S."/>
            <person name="Nolan M."/>
            <person name="Ohm R."/>
            <person name="Pangilinan J."/>
            <person name="Park H.-J."/>
            <person name="Ramirez L."/>
            <person name="Alfaro M."/>
            <person name="Sun H."/>
            <person name="Tritt A."/>
            <person name="Yoshinaga Y."/>
            <person name="Zwiers L.-H."/>
            <person name="Turgeon B."/>
            <person name="Goodwin S."/>
            <person name="Spatafora J."/>
            <person name="Crous P."/>
            <person name="Grigoriev I."/>
        </authorList>
    </citation>
    <scope>NUCLEOTIDE SEQUENCE</scope>
    <source>
        <strain evidence="1">SCOH1-5</strain>
    </source>
</reference>
<proteinExistence type="predicted"/>
<organism evidence="1 2">
    <name type="scientific">Cercospora zeae-maydis SCOH1-5</name>
    <dbReference type="NCBI Taxonomy" id="717836"/>
    <lineage>
        <taxon>Eukaryota</taxon>
        <taxon>Fungi</taxon>
        <taxon>Dikarya</taxon>
        <taxon>Ascomycota</taxon>
        <taxon>Pezizomycotina</taxon>
        <taxon>Dothideomycetes</taxon>
        <taxon>Dothideomycetidae</taxon>
        <taxon>Mycosphaerellales</taxon>
        <taxon>Mycosphaerellaceae</taxon>
        <taxon>Cercospora</taxon>
    </lineage>
</organism>
<protein>
    <submittedName>
        <fullName evidence="1">Uncharacterized protein</fullName>
    </submittedName>
</protein>
<gene>
    <name evidence="1" type="ORF">CERZMDRAFT_101605</name>
</gene>
<evidence type="ECO:0000313" key="2">
    <source>
        <dbReference type="Proteomes" id="UP000799539"/>
    </source>
</evidence>
<keyword evidence="2" id="KW-1185">Reference proteome</keyword>
<evidence type="ECO:0000313" key="1">
    <source>
        <dbReference type="EMBL" id="KAF2208151.1"/>
    </source>
</evidence>
<dbReference type="Proteomes" id="UP000799539">
    <property type="component" value="Unassembled WGS sequence"/>
</dbReference>